<gene>
    <name evidence="6" type="primary">LCL2</name>
    <name evidence="6" type="ORF">TWF506_006843</name>
</gene>
<dbReference type="GO" id="GO:0036503">
    <property type="term" value="P:ERAD pathway"/>
    <property type="evidence" value="ECO:0007669"/>
    <property type="project" value="TreeGrafter"/>
</dbReference>
<evidence type="ECO:0000256" key="2">
    <source>
        <dbReference type="ARBA" id="ARBA00010545"/>
    </source>
</evidence>
<evidence type="ECO:0000256" key="1">
    <source>
        <dbReference type="ARBA" id="ARBA00002208"/>
    </source>
</evidence>
<dbReference type="AlphaFoldDB" id="A0AAN8RP95"/>
<reference evidence="6 7" key="1">
    <citation type="submission" date="2019-10" db="EMBL/GenBank/DDBJ databases">
        <authorList>
            <person name="Palmer J.M."/>
        </authorList>
    </citation>
    <scope>NUCLEOTIDE SEQUENCE [LARGE SCALE GENOMIC DNA]</scope>
    <source>
        <strain evidence="6 7">TWF506</strain>
    </source>
</reference>
<dbReference type="EMBL" id="JAVHJM010000003">
    <property type="protein sequence ID" value="KAK6516963.1"/>
    <property type="molecule type" value="Genomic_DNA"/>
</dbReference>
<feature type="signal peptide" evidence="5">
    <location>
        <begin position="1"/>
        <end position="21"/>
    </location>
</feature>
<dbReference type="InterPro" id="IPR034543">
    <property type="entry name" value="LCL2"/>
</dbReference>
<dbReference type="Proteomes" id="UP001307849">
    <property type="component" value="Unassembled WGS sequence"/>
</dbReference>
<dbReference type="PANTHER" id="PTHR38425">
    <property type="entry name" value="LONG CHRONOLOGICAL LIFESPAN PROTEIN 2"/>
    <property type="match status" value="1"/>
</dbReference>
<evidence type="ECO:0000256" key="3">
    <source>
        <dbReference type="ARBA" id="ARBA00018534"/>
    </source>
</evidence>
<dbReference type="CDD" id="cd23996">
    <property type="entry name" value="LCL2-like"/>
    <property type="match status" value="1"/>
</dbReference>
<accession>A0AAN8RP95</accession>
<dbReference type="PANTHER" id="PTHR38425:SF1">
    <property type="entry name" value="LONG CHRONOLOGICAL LIFESPAN PROTEIN 2"/>
    <property type="match status" value="1"/>
</dbReference>
<evidence type="ECO:0000313" key="7">
    <source>
        <dbReference type="Proteomes" id="UP001307849"/>
    </source>
</evidence>
<comment type="caution">
    <text evidence="6">The sequence shown here is derived from an EMBL/GenBank/DDBJ whole genome shotgun (WGS) entry which is preliminary data.</text>
</comment>
<proteinExistence type="inferred from homology"/>
<keyword evidence="7" id="KW-1185">Reference proteome</keyword>
<keyword evidence="4 5" id="KW-0732">Signal</keyword>
<name>A0AAN8RP95_9PEZI</name>
<evidence type="ECO:0000313" key="6">
    <source>
        <dbReference type="EMBL" id="KAK6516963.1"/>
    </source>
</evidence>
<evidence type="ECO:0000256" key="4">
    <source>
        <dbReference type="ARBA" id="ARBA00022729"/>
    </source>
</evidence>
<organism evidence="6 7">
    <name type="scientific">Arthrobotrys conoides</name>
    <dbReference type="NCBI Taxonomy" id="74498"/>
    <lineage>
        <taxon>Eukaryota</taxon>
        <taxon>Fungi</taxon>
        <taxon>Dikarya</taxon>
        <taxon>Ascomycota</taxon>
        <taxon>Pezizomycotina</taxon>
        <taxon>Orbiliomycetes</taxon>
        <taxon>Orbiliales</taxon>
        <taxon>Orbiliaceae</taxon>
        <taxon>Arthrobotrys</taxon>
    </lineage>
</organism>
<sequence>MARSPVLSILLLLLAPFLVAAQFGGGFFEHLFQGGHGHEGHHQQRHQDVGSDSSWYQQVYAQAHCSKYLCPGTLSCVDRATHCPCAFPNNEVKFELSDGSAICVSKTGKPNSVAKKIELARKGLL</sequence>
<protein>
    <recommendedName>
        <fullName evidence="3">Long chronological lifespan protein 2</fullName>
    </recommendedName>
</protein>
<feature type="chain" id="PRO_5042898080" description="Long chronological lifespan protein 2" evidence="5">
    <location>
        <begin position="22"/>
        <end position="125"/>
    </location>
</feature>
<comment type="similarity">
    <text evidence="2">Belongs to the LCL2 family.</text>
</comment>
<evidence type="ECO:0000256" key="5">
    <source>
        <dbReference type="SAM" id="SignalP"/>
    </source>
</evidence>
<comment type="function">
    <text evidence="1">Probable component of the endoplasmic reticulum-associated degradation (ERAD) pathway.</text>
</comment>